<evidence type="ECO:0000313" key="4">
    <source>
        <dbReference type="Proteomes" id="UP001516464"/>
    </source>
</evidence>
<keyword evidence="4" id="KW-1185">Reference proteome</keyword>
<keyword evidence="1" id="KW-0175">Coiled coil</keyword>
<feature type="compositionally biased region" description="Basic residues" evidence="2">
    <location>
        <begin position="93"/>
        <end position="107"/>
    </location>
</feature>
<proteinExistence type="predicted"/>
<feature type="coiled-coil region" evidence="1">
    <location>
        <begin position="189"/>
        <end position="216"/>
    </location>
</feature>
<sequence length="322" mass="38020">MIQNENGFIFKRRTEPIESSHKRHLSKKKIIVDQSNTDIKIPTFHFKFLKRNSIDAKIQIGNKKNEVHNKLEFKFIKRTIKKNVTLTNENKDKKKNNEKKISGKKKKENNANEDGQSLPISTSINTQINSYPKGVPSKFYVHLSPDYPTPGKVIQLVDWITNYAIKRNSGQTTENLIKFKNEIMNKIKIKDTSEIESELENEIEEIERDIVYSKTEIEKWNRILEEENNKNVFNFLKRDYSKELKALSEKQKEENISQIENIKKEFMKKKERIMSYKTHFHKFIINSQSQCEDLFKAIFTAVYEKKCVDPILLMKALSKLQL</sequence>
<evidence type="ECO:0000313" key="3">
    <source>
        <dbReference type="EMBL" id="KAF7684589.1"/>
    </source>
</evidence>
<accession>A0ABQ7I296</accession>
<reference evidence="3 4" key="1">
    <citation type="submission" date="2019-01" db="EMBL/GenBank/DDBJ databases">
        <title>Genomes sequencing and comparative genomics of infectious freshwater microsporidia, Cucumispora dikerogammari and Thelohania contejeani.</title>
        <authorList>
            <person name="Cormier A."/>
            <person name="Giraud I."/>
            <person name="Wattier R."/>
            <person name="Teixeira M."/>
            <person name="Grandjean F."/>
            <person name="Rigaud T."/>
            <person name="Cordaux R."/>
        </authorList>
    </citation>
    <scope>NUCLEOTIDE SEQUENCE [LARGE SCALE GENOMIC DNA]</scope>
    <source>
        <strain evidence="3">T1</strain>
        <tissue evidence="3">Spores</tissue>
    </source>
</reference>
<evidence type="ECO:0000256" key="2">
    <source>
        <dbReference type="SAM" id="MobiDB-lite"/>
    </source>
</evidence>
<protein>
    <submittedName>
        <fullName evidence="3">Uncharacterized protein</fullName>
    </submittedName>
</protein>
<dbReference type="Proteomes" id="UP001516464">
    <property type="component" value="Unassembled WGS sequence"/>
</dbReference>
<name>A0ABQ7I296_9MICR</name>
<evidence type="ECO:0000256" key="1">
    <source>
        <dbReference type="SAM" id="Coils"/>
    </source>
</evidence>
<gene>
    <name evidence="3" type="ORF">TCON_0210</name>
</gene>
<feature type="region of interest" description="Disordered" evidence="2">
    <location>
        <begin position="87"/>
        <end position="120"/>
    </location>
</feature>
<organism evidence="3 4">
    <name type="scientific">Astathelohania contejeani</name>
    <dbReference type="NCBI Taxonomy" id="164912"/>
    <lineage>
        <taxon>Eukaryota</taxon>
        <taxon>Fungi</taxon>
        <taxon>Fungi incertae sedis</taxon>
        <taxon>Microsporidia</taxon>
        <taxon>Astathelohaniidae</taxon>
        <taxon>Astathelohania</taxon>
    </lineage>
</organism>
<comment type="caution">
    <text evidence="3">The sequence shown here is derived from an EMBL/GenBank/DDBJ whole genome shotgun (WGS) entry which is preliminary data.</text>
</comment>
<dbReference type="EMBL" id="SBIQ01000007">
    <property type="protein sequence ID" value="KAF7684589.1"/>
    <property type="molecule type" value="Genomic_DNA"/>
</dbReference>